<proteinExistence type="predicted"/>
<dbReference type="EMBL" id="JADOXO010000071">
    <property type="protein sequence ID" value="KAF9815437.1"/>
    <property type="molecule type" value="Genomic_DNA"/>
</dbReference>
<dbReference type="AlphaFoldDB" id="A0A8H7P3I3"/>
<organism evidence="2 3">
    <name type="scientific">Rhodonia placenta</name>
    <dbReference type="NCBI Taxonomy" id="104341"/>
    <lineage>
        <taxon>Eukaryota</taxon>
        <taxon>Fungi</taxon>
        <taxon>Dikarya</taxon>
        <taxon>Basidiomycota</taxon>
        <taxon>Agaricomycotina</taxon>
        <taxon>Agaricomycetes</taxon>
        <taxon>Polyporales</taxon>
        <taxon>Adustoporiaceae</taxon>
        <taxon>Rhodonia</taxon>
    </lineage>
</organism>
<dbReference type="Proteomes" id="UP000639403">
    <property type="component" value="Unassembled WGS sequence"/>
</dbReference>
<gene>
    <name evidence="2" type="ORF">IEO21_04608</name>
</gene>
<sequence length="70" mass="7743">MEISSSGIVPSRPRRTAHTRVAPSTLLYPYQRTFPSRRHPSPSQPRSTTPESTRRGTSAYQSCAISGSPR</sequence>
<accession>A0A8H7P3I3</accession>
<evidence type="ECO:0000313" key="2">
    <source>
        <dbReference type="EMBL" id="KAF9815437.1"/>
    </source>
</evidence>
<evidence type="ECO:0000313" key="3">
    <source>
        <dbReference type="Proteomes" id="UP000639403"/>
    </source>
</evidence>
<feature type="compositionally biased region" description="Polar residues" evidence="1">
    <location>
        <begin position="59"/>
        <end position="70"/>
    </location>
</feature>
<protein>
    <submittedName>
        <fullName evidence="2">Uncharacterized protein</fullName>
    </submittedName>
</protein>
<name>A0A8H7P3I3_9APHY</name>
<feature type="compositionally biased region" description="Low complexity" evidence="1">
    <location>
        <begin position="44"/>
        <end position="58"/>
    </location>
</feature>
<reference evidence="2" key="1">
    <citation type="submission" date="2020-11" db="EMBL/GenBank/DDBJ databases">
        <authorList>
            <person name="Koelle M."/>
            <person name="Horta M.A.C."/>
            <person name="Nowrousian M."/>
            <person name="Ohm R.A."/>
            <person name="Benz P."/>
            <person name="Pilgard A."/>
        </authorList>
    </citation>
    <scope>NUCLEOTIDE SEQUENCE</scope>
    <source>
        <strain evidence="2">FPRL280</strain>
    </source>
</reference>
<feature type="region of interest" description="Disordered" evidence="1">
    <location>
        <begin position="1"/>
        <end position="70"/>
    </location>
</feature>
<comment type="caution">
    <text evidence="2">The sequence shown here is derived from an EMBL/GenBank/DDBJ whole genome shotgun (WGS) entry which is preliminary data.</text>
</comment>
<reference evidence="2" key="2">
    <citation type="journal article" name="Front. Microbiol.">
        <title>Degradative Capacity of Two Strains of Rhodonia placenta: From Phenotype to Genotype.</title>
        <authorList>
            <person name="Kolle M."/>
            <person name="Horta M.A.C."/>
            <person name="Nowrousian M."/>
            <person name="Ohm R.A."/>
            <person name="Benz J.P."/>
            <person name="Pilgard A."/>
        </authorList>
    </citation>
    <scope>NUCLEOTIDE SEQUENCE</scope>
    <source>
        <strain evidence="2">FPRL280</strain>
    </source>
</reference>
<evidence type="ECO:0000256" key="1">
    <source>
        <dbReference type="SAM" id="MobiDB-lite"/>
    </source>
</evidence>